<keyword evidence="1" id="KW-0472">Membrane</keyword>
<sequence>MSAADRAPSPGTAPASRLAVAALALGAVAFTFPFLEVFWNISLVGPLQFPWVALPLSWTAVVVGVTAIITTARGGRRGMWMPVLGTTLGLAFPILVSIAP</sequence>
<evidence type="ECO:0000313" key="2">
    <source>
        <dbReference type="EMBL" id="MBF0939421.1"/>
    </source>
</evidence>
<protein>
    <submittedName>
        <fullName evidence="2">Uncharacterized protein</fullName>
    </submittedName>
</protein>
<dbReference type="Proteomes" id="UP000718630">
    <property type="component" value="Unassembled WGS sequence"/>
</dbReference>
<keyword evidence="1" id="KW-1133">Transmembrane helix</keyword>
<comment type="caution">
    <text evidence="2">The sequence shown here is derived from an EMBL/GenBank/DDBJ whole genome shotgun (WGS) entry which is preliminary data.</text>
</comment>
<feature type="transmembrane region" description="Helical" evidence="1">
    <location>
        <begin position="51"/>
        <end position="72"/>
    </location>
</feature>
<accession>A0A929N0K4</accession>
<proteinExistence type="predicted"/>
<name>A0A929N0K4_9ACTO</name>
<organism evidence="2 3">
    <name type="scientific">Schaalia georgiae</name>
    <dbReference type="NCBI Taxonomy" id="52768"/>
    <lineage>
        <taxon>Bacteria</taxon>
        <taxon>Bacillati</taxon>
        <taxon>Actinomycetota</taxon>
        <taxon>Actinomycetes</taxon>
        <taxon>Actinomycetales</taxon>
        <taxon>Actinomycetaceae</taxon>
        <taxon>Schaalia</taxon>
    </lineage>
</organism>
<dbReference type="AlphaFoldDB" id="A0A929N0K4"/>
<evidence type="ECO:0000256" key="1">
    <source>
        <dbReference type="SAM" id="Phobius"/>
    </source>
</evidence>
<reference evidence="2" key="1">
    <citation type="submission" date="2020-04" db="EMBL/GenBank/DDBJ databases">
        <title>Deep metagenomics examines the oral microbiome during advanced dental caries in children, revealing novel taxa and co-occurrences with host molecules.</title>
        <authorList>
            <person name="Baker J.L."/>
            <person name="Morton J.T."/>
            <person name="Dinis M."/>
            <person name="Alvarez R."/>
            <person name="Tran N.C."/>
            <person name="Knight R."/>
            <person name="Edlund A."/>
        </authorList>
    </citation>
    <scope>NUCLEOTIDE SEQUENCE</scope>
    <source>
        <strain evidence="2">JCVI_32_bin.64</strain>
    </source>
</reference>
<evidence type="ECO:0000313" key="3">
    <source>
        <dbReference type="Proteomes" id="UP000718630"/>
    </source>
</evidence>
<gene>
    <name evidence="2" type="ORF">HXK03_00895</name>
</gene>
<feature type="transmembrane region" description="Helical" evidence="1">
    <location>
        <begin position="79"/>
        <end position="99"/>
    </location>
</feature>
<keyword evidence="1" id="KW-0812">Transmembrane</keyword>
<dbReference type="EMBL" id="JABZFZ010000022">
    <property type="protein sequence ID" value="MBF0939421.1"/>
    <property type="molecule type" value="Genomic_DNA"/>
</dbReference>
<feature type="transmembrane region" description="Helical" evidence="1">
    <location>
        <begin position="18"/>
        <end position="39"/>
    </location>
</feature>